<proteinExistence type="predicted"/>
<name>A0ABZ2Y6G6_9FIRM</name>
<dbReference type="SUPFAM" id="SSF47384">
    <property type="entry name" value="Homodimeric domain of signal transducing histidine kinase"/>
    <property type="match status" value="1"/>
</dbReference>
<dbReference type="CDD" id="cd00082">
    <property type="entry name" value="HisKA"/>
    <property type="match status" value="1"/>
</dbReference>
<keyword evidence="5" id="KW-0902">Two-component regulatory system</keyword>
<dbReference type="InterPro" id="IPR036097">
    <property type="entry name" value="HisK_dim/P_sf"/>
</dbReference>
<dbReference type="GO" id="GO:0016301">
    <property type="term" value="F:kinase activity"/>
    <property type="evidence" value="ECO:0007669"/>
    <property type="project" value="UniProtKB-KW"/>
</dbReference>
<dbReference type="SMART" id="SM00387">
    <property type="entry name" value="HATPase_c"/>
    <property type="match status" value="1"/>
</dbReference>
<dbReference type="InterPro" id="IPR036890">
    <property type="entry name" value="HATPase_C_sf"/>
</dbReference>
<evidence type="ECO:0000256" key="4">
    <source>
        <dbReference type="ARBA" id="ARBA00022777"/>
    </source>
</evidence>
<keyword evidence="4 8" id="KW-0808">Transferase</keyword>
<keyword evidence="4 8" id="KW-0418">Kinase</keyword>
<feature type="transmembrane region" description="Helical" evidence="6">
    <location>
        <begin position="146"/>
        <end position="166"/>
    </location>
</feature>
<evidence type="ECO:0000313" key="8">
    <source>
        <dbReference type="EMBL" id="WZL70805.1"/>
    </source>
</evidence>
<organism evidence="8 9">
    <name type="scientific">Defluviitalea saccharophila</name>
    <dbReference type="NCBI Taxonomy" id="879970"/>
    <lineage>
        <taxon>Bacteria</taxon>
        <taxon>Bacillati</taxon>
        <taxon>Bacillota</taxon>
        <taxon>Clostridia</taxon>
        <taxon>Lachnospirales</taxon>
        <taxon>Defluviitaleaceae</taxon>
        <taxon>Defluviitalea</taxon>
    </lineage>
</organism>
<protein>
    <recommendedName>
        <fullName evidence="2">histidine kinase</fullName>
        <ecNumber evidence="2">2.7.13.3</ecNumber>
    </recommendedName>
</protein>
<dbReference type="CDD" id="cd00075">
    <property type="entry name" value="HATPase"/>
    <property type="match status" value="1"/>
</dbReference>
<gene>
    <name evidence="8" type="ORF">QBE51_04595</name>
</gene>
<dbReference type="Gene3D" id="3.30.565.10">
    <property type="entry name" value="Histidine kinase-like ATPase, C-terminal domain"/>
    <property type="match status" value="1"/>
</dbReference>
<evidence type="ECO:0000256" key="1">
    <source>
        <dbReference type="ARBA" id="ARBA00000085"/>
    </source>
</evidence>
<dbReference type="Proteomes" id="UP001486565">
    <property type="component" value="Chromosome"/>
</dbReference>
<dbReference type="SUPFAM" id="SSF55874">
    <property type="entry name" value="ATPase domain of HSP90 chaperone/DNA topoisomerase II/histidine kinase"/>
    <property type="match status" value="1"/>
</dbReference>
<dbReference type="PANTHER" id="PTHR43065">
    <property type="entry name" value="SENSOR HISTIDINE KINASE"/>
    <property type="match status" value="1"/>
</dbReference>
<keyword evidence="9" id="KW-1185">Reference proteome</keyword>
<keyword evidence="6" id="KW-0472">Membrane</keyword>
<evidence type="ECO:0000256" key="2">
    <source>
        <dbReference type="ARBA" id="ARBA00012438"/>
    </source>
</evidence>
<dbReference type="PANTHER" id="PTHR43065:SF47">
    <property type="match status" value="1"/>
</dbReference>
<evidence type="ECO:0000256" key="5">
    <source>
        <dbReference type="ARBA" id="ARBA00023012"/>
    </source>
</evidence>
<dbReference type="InterPro" id="IPR003661">
    <property type="entry name" value="HisK_dim/P_dom"/>
</dbReference>
<dbReference type="EMBL" id="CP121687">
    <property type="protein sequence ID" value="WZL70805.1"/>
    <property type="molecule type" value="Genomic_DNA"/>
</dbReference>
<dbReference type="PROSITE" id="PS50109">
    <property type="entry name" value="HIS_KIN"/>
    <property type="match status" value="1"/>
</dbReference>
<evidence type="ECO:0000256" key="3">
    <source>
        <dbReference type="ARBA" id="ARBA00022553"/>
    </source>
</evidence>
<keyword evidence="3" id="KW-0597">Phosphoprotein</keyword>
<comment type="catalytic activity">
    <reaction evidence="1">
        <text>ATP + protein L-histidine = ADP + protein N-phospho-L-histidine.</text>
        <dbReference type="EC" id="2.7.13.3"/>
    </reaction>
</comment>
<dbReference type="InterPro" id="IPR003594">
    <property type="entry name" value="HATPase_dom"/>
</dbReference>
<feature type="transmembrane region" description="Helical" evidence="6">
    <location>
        <begin position="13"/>
        <end position="39"/>
    </location>
</feature>
<feature type="domain" description="Histidine kinase" evidence="7">
    <location>
        <begin position="200"/>
        <end position="430"/>
    </location>
</feature>
<dbReference type="InterPro" id="IPR004358">
    <property type="entry name" value="Sig_transdc_His_kin-like_C"/>
</dbReference>
<evidence type="ECO:0000259" key="7">
    <source>
        <dbReference type="PROSITE" id="PS50109"/>
    </source>
</evidence>
<keyword evidence="6" id="KW-1133">Transmembrane helix</keyword>
<dbReference type="EC" id="2.7.13.3" evidence="2"/>
<dbReference type="RefSeq" id="WP_341877762.1">
    <property type="nucleotide sequence ID" value="NZ_CP121687.1"/>
</dbReference>
<dbReference type="Gene3D" id="1.10.287.130">
    <property type="match status" value="1"/>
</dbReference>
<dbReference type="PRINTS" id="PR00344">
    <property type="entry name" value="BCTRLSENSOR"/>
</dbReference>
<reference evidence="8 9" key="1">
    <citation type="submission" date="2023-03" db="EMBL/GenBank/DDBJ databases">
        <title>Novel Species.</title>
        <authorList>
            <person name="Ma S."/>
        </authorList>
    </citation>
    <scope>NUCLEOTIDE SEQUENCE [LARGE SCALE GENOMIC DNA]</scope>
    <source>
        <strain evidence="8 9">LIND6LT2</strain>
    </source>
</reference>
<sequence>MIKKFLSKFDPKFAIMGSMIISVSTIMILSIIINYFLLINDAEKEIDLKLDTLLELSSKGLEGPFWNYDYETAEDFVLGILKDQDVFKVELRDALNNTVVDYQKADIPPKDLIIREIKVYKKDQVIGLCRIGIDGQYRKNKVPVILTRNIVLSIVVIIVLILIVYFQKNTLHEYLLQLEENNKQLLESEKMASLGALVAGIAHEINTPLGIGVTAASRLEALNNKYIALLKSGKMRKEDLVDYMNKIMETTEILQINLNKGAELISSFKKIAVDRSNDLMDRIDIKDYVDKIILSLRHEYKRSKHTIINNLPNITINTYPGRISQIFTNLLINSFIHGFENIEEGTIEINGHEEGNQLIIEFSDNGIGIPKENLNKIFNPFFTTKRGSGGSGLGLNLVYNLVVTKLNGSISCRSKQFEGTTFIIKIPLNLDKGSEELNINAKH</sequence>
<dbReference type="InterPro" id="IPR005467">
    <property type="entry name" value="His_kinase_dom"/>
</dbReference>
<accession>A0ABZ2Y6G6</accession>
<dbReference type="Pfam" id="PF02518">
    <property type="entry name" value="HATPase_c"/>
    <property type="match status" value="1"/>
</dbReference>
<evidence type="ECO:0000256" key="6">
    <source>
        <dbReference type="SAM" id="Phobius"/>
    </source>
</evidence>
<keyword evidence="6" id="KW-0812">Transmembrane</keyword>
<evidence type="ECO:0000313" key="9">
    <source>
        <dbReference type="Proteomes" id="UP001486565"/>
    </source>
</evidence>